<dbReference type="GO" id="GO:0003824">
    <property type="term" value="F:catalytic activity"/>
    <property type="evidence" value="ECO:0007669"/>
    <property type="project" value="InterPro"/>
</dbReference>
<dbReference type="EMBL" id="JACGCI010000083">
    <property type="protein sequence ID" value="KAF6747240.1"/>
    <property type="molecule type" value="Genomic_DNA"/>
</dbReference>
<dbReference type="InterPro" id="IPR005135">
    <property type="entry name" value="Endo/exonuclease/phosphatase"/>
</dbReference>
<name>A0A8H6HHP2_9AGAR</name>
<dbReference type="SUPFAM" id="SSF56219">
    <property type="entry name" value="DNase I-like"/>
    <property type="match status" value="1"/>
</dbReference>
<dbReference type="Proteomes" id="UP000521943">
    <property type="component" value="Unassembled WGS sequence"/>
</dbReference>
<dbReference type="Gene3D" id="3.60.10.10">
    <property type="entry name" value="Endonuclease/exonuclease/phosphatase"/>
    <property type="match status" value="1"/>
</dbReference>
<feature type="domain" description="Endonuclease/exonuclease/phosphatase" evidence="1">
    <location>
        <begin position="8"/>
        <end position="221"/>
    </location>
</feature>
<protein>
    <recommendedName>
        <fullName evidence="1">Endonuclease/exonuclease/phosphatase domain-containing protein</fullName>
    </recommendedName>
</protein>
<organism evidence="2 3">
    <name type="scientific">Ephemerocybe angulata</name>
    <dbReference type="NCBI Taxonomy" id="980116"/>
    <lineage>
        <taxon>Eukaryota</taxon>
        <taxon>Fungi</taxon>
        <taxon>Dikarya</taxon>
        <taxon>Basidiomycota</taxon>
        <taxon>Agaricomycotina</taxon>
        <taxon>Agaricomycetes</taxon>
        <taxon>Agaricomycetidae</taxon>
        <taxon>Agaricales</taxon>
        <taxon>Agaricineae</taxon>
        <taxon>Psathyrellaceae</taxon>
        <taxon>Ephemerocybe</taxon>
    </lineage>
</organism>
<sequence>MRAKRIGVMVVQESHLDRSRTSRLRTTYDKTVILHNTSEMFNENSKGVAVLINRLQVKCTKDDIDTYEVIVGRAIMVSVPWRTPTGKLHILGVYAPNDPEQNETFWRQILATFAANPTWPTPDFMAGDLNMVEDPKDREPPSACRAATAAALKALLEKFHLVDGWRKENPGLSRHTWRSRATTGPHVGSRSRIDRIYIKDALWEDSRDWGITVDQPVYTDHELVQASLYDIEAPYIGKGRWEVPSFLLKHDKFLEVLDDICGVAVAEANLHTEAGRAQNILEGLKTQIRERARAIAKESVPKARKKINELMKKLEEVL</sequence>
<reference evidence="2 3" key="1">
    <citation type="submission" date="2020-07" db="EMBL/GenBank/DDBJ databases">
        <title>Comparative genomics of pyrophilous fungi reveals a link between fire events and developmental genes.</title>
        <authorList>
            <consortium name="DOE Joint Genome Institute"/>
            <person name="Steindorff A.S."/>
            <person name="Carver A."/>
            <person name="Calhoun S."/>
            <person name="Stillman K."/>
            <person name="Liu H."/>
            <person name="Lipzen A."/>
            <person name="Pangilinan J."/>
            <person name="Labutti K."/>
            <person name="Bruns T.D."/>
            <person name="Grigoriev I.V."/>
        </authorList>
    </citation>
    <scope>NUCLEOTIDE SEQUENCE [LARGE SCALE GENOMIC DNA]</scope>
    <source>
        <strain evidence="2 3">CBS 144469</strain>
    </source>
</reference>
<evidence type="ECO:0000313" key="2">
    <source>
        <dbReference type="EMBL" id="KAF6747240.1"/>
    </source>
</evidence>
<proteinExistence type="predicted"/>
<accession>A0A8H6HHP2</accession>
<feature type="non-terminal residue" evidence="2">
    <location>
        <position position="318"/>
    </location>
</feature>
<dbReference type="Pfam" id="PF03372">
    <property type="entry name" value="Exo_endo_phos"/>
    <property type="match status" value="1"/>
</dbReference>
<dbReference type="InterPro" id="IPR036691">
    <property type="entry name" value="Endo/exonu/phosph_ase_sf"/>
</dbReference>
<evidence type="ECO:0000313" key="3">
    <source>
        <dbReference type="Proteomes" id="UP000521943"/>
    </source>
</evidence>
<gene>
    <name evidence="2" type="ORF">DFP72DRAFT_794345</name>
</gene>
<dbReference type="OrthoDB" id="416119at2759"/>
<keyword evidence="3" id="KW-1185">Reference proteome</keyword>
<comment type="caution">
    <text evidence="2">The sequence shown here is derived from an EMBL/GenBank/DDBJ whole genome shotgun (WGS) entry which is preliminary data.</text>
</comment>
<dbReference type="AlphaFoldDB" id="A0A8H6HHP2"/>
<evidence type="ECO:0000259" key="1">
    <source>
        <dbReference type="Pfam" id="PF03372"/>
    </source>
</evidence>